<name>A0AAD4CVQ5_ASPNN</name>
<reference evidence="3" key="2">
    <citation type="submission" date="2020-02" db="EMBL/GenBank/DDBJ databases">
        <authorList>
            <person name="Gilchrist C.L.M."/>
            <person name="Chooi Y.-H."/>
        </authorList>
    </citation>
    <scope>NUCLEOTIDE SEQUENCE</scope>
    <source>
        <strain evidence="3">MST-FP2251</strain>
    </source>
</reference>
<evidence type="ECO:0000259" key="1">
    <source>
        <dbReference type="Pfam" id="PF14231"/>
    </source>
</evidence>
<evidence type="ECO:0000313" key="4">
    <source>
        <dbReference type="Proteomes" id="UP001194746"/>
    </source>
</evidence>
<evidence type="ECO:0000259" key="2">
    <source>
        <dbReference type="Pfam" id="PF14232"/>
    </source>
</evidence>
<dbReference type="Pfam" id="PF14231">
    <property type="entry name" value="GXWXG"/>
    <property type="match status" value="1"/>
</dbReference>
<feature type="domain" description="GXWXG" evidence="1">
    <location>
        <begin position="27"/>
        <end position="81"/>
    </location>
</feature>
<reference evidence="3" key="1">
    <citation type="journal article" date="2019" name="Beilstein J. Org. Chem.">
        <title>Nanangenines: drimane sesquiterpenoids as the dominant metabolite cohort of a novel Australian fungus, Aspergillus nanangensis.</title>
        <authorList>
            <person name="Lacey H.J."/>
            <person name="Gilchrist C.L.M."/>
            <person name="Crombie A."/>
            <person name="Kalaitzis J.A."/>
            <person name="Vuong D."/>
            <person name="Rutledge P.J."/>
            <person name="Turner P."/>
            <person name="Pitt J.I."/>
            <person name="Lacey E."/>
            <person name="Chooi Y.H."/>
            <person name="Piggott A.M."/>
        </authorList>
    </citation>
    <scope>NUCLEOTIDE SEQUENCE</scope>
    <source>
        <strain evidence="3">MST-FP2251</strain>
    </source>
</reference>
<evidence type="ECO:0008006" key="5">
    <source>
        <dbReference type="Google" id="ProtNLM"/>
    </source>
</evidence>
<proteinExistence type="predicted"/>
<feature type="domain" description="DUF4334" evidence="2">
    <location>
        <begin position="85"/>
        <end position="111"/>
    </location>
</feature>
<organism evidence="3 4">
    <name type="scientific">Aspergillus nanangensis</name>
    <dbReference type="NCBI Taxonomy" id="2582783"/>
    <lineage>
        <taxon>Eukaryota</taxon>
        <taxon>Fungi</taxon>
        <taxon>Dikarya</taxon>
        <taxon>Ascomycota</taxon>
        <taxon>Pezizomycotina</taxon>
        <taxon>Eurotiomycetes</taxon>
        <taxon>Eurotiomycetidae</taxon>
        <taxon>Eurotiales</taxon>
        <taxon>Aspergillaceae</taxon>
        <taxon>Aspergillus</taxon>
        <taxon>Aspergillus subgen. Circumdati</taxon>
    </lineage>
</organism>
<dbReference type="Pfam" id="PF14232">
    <property type="entry name" value="DUF4334"/>
    <property type="match status" value="1"/>
</dbReference>
<comment type="caution">
    <text evidence="3">The sequence shown here is derived from an EMBL/GenBank/DDBJ whole genome shotgun (WGS) entry which is preliminary data.</text>
</comment>
<dbReference type="InterPro" id="IPR025951">
    <property type="entry name" value="GXWXG_dom"/>
</dbReference>
<dbReference type="InterPro" id="IPR025568">
    <property type="entry name" value="DUF4334"/>
</dbReference>
<keyword evidence="4" id="KW-1185">Reference proteome</keyword>
<dbReference type="EMBL" id="VCAU01000008">
    <property type="protein sequence ID" value="KAF9893363.1"/>
    <property type="molecule type" value="Genomic_DNA"/>
</dbReference>
<sequence length="111" mass="12482">MSSTPEQTFVALTQQSGQIATTEVESVYNKLNPIKAESLLGQWKGGSFDTGHPAHQALTTISWQGKTFHGLDNVDPIDVLKDEERLREVKFRDVVSTAMIYDNHPIIDHFR</sequence>
<gene>
    <name evidence="3" type="ORF">FE257_011795</name>
</gene>
<dbReference type="AlphaFoldDB" id="A0AAD4CVQ5"/>
<accession>A0AAD4CVQ5</accession>
<dbReference type="Gene3D" id="2.40.128.580">
    <property type="entry name" value="GXWXG domain"/>
    <property type="match status" value="1"/>
</dbReference>
<evidence type="ECO:0000313" key="3">
    <source>
        <dbReference type="EMBL" id="KAF9893363.1"/>
    </source>
</evidence>
<protein>
    <recommendedName>
        <fullName evidence="5">GXWXG domain-containing protein</fullName>
    </recommendedName>
</protein>
<dbReference type="Proteomes" id="UP001194746">
    <property type="component" value="Unassembled WGS sequence"/>
</dbReference>